<dbReference type="InterPro" id="IPR000994">
    <property type="entry name" value="Pept_M24"/>
</dbReference>
<sequence>MGGDPVLSAVVDREGATLHVYENELDRLVAEELGDLGGFEVRAVPWFAPLPRAACLAEADVAADLRALRADLLPQELARYRTLGRDAAAAVTRLLATLRSEHSEREVAALLAREIVAIGAEPAVLLVAGQDRLGLRHPLPTHAPLGRRAMIVVGARRAGLMANLTRWVGDEPGAAETAVRLHKVEADAFAATRPGRALSAVLADIATSYERHGFGPDEWRRHHQGGPTGYVGRDPRATPSASDVVVDGQAFAWNPTAPRHKAEDTVVVSHGVVEVLTVDPAWPAAPVRGILRPQPMPFD</sequence>
<dbReference type="InterPro" id="IPR036005">
    <property type="entry name" value="Creatinase/aminopeptidase-like"/>
</dbReference>
<dbReference type="EMBL" id="JABEMB010000019">
    <property type="protein sequence ID" value="NNH04635.1"/>
    <property type="molecule type" value="Genomic_DNA"/>
</dbReference>
<reference evidence="3 4" key="1">
    <citation type="submission" date="2020-05" db="EMBL/GenBank/DDBJ databases">
        <title>MicrobeNet Type strains.</title>
        <authorList>
            <person name="Nicholson A.C."/>
        </authorList>
    </citation>
    <scope>NUCLEOTIDE SEQUENCE [LARGE SCALE GENOMIC DNA]</scope>
    <source>
        <strain evidence="3 4">JCM 14282</strain>
    </source>
</reference>
<dbReference type="Proteomes" id="UP000543598">
    <property type="component" value="Unassembled WGS sequence"/>
</dbReference>
<dbReference type="Pfam" id="PF00557">
    <property type="entry name" value="Peptidase_M24"/>
    <property type="match status" value="1"/>
</dbReference>
<gene>
    <name evidence="3" type="ORF">HLA99_12345</name>
</gene>
<feature type="region of interest" description="Disordered" evidence="1">
    <location>
        <begin position="216"/>
        <end position="241"/>
    </location>
</feature>
<dbReference type="AlphaFoldDB" id="A0A7Y2M176"/>
<dbReference type="InterPro" id="IPR050659">
    <property type="entry name" value="Peptidase_M24B"/>
</dbReference>
<comment type="caution">
    <text evidence="3">The sequence shown here is derived from an EMBL/GenBank/DDBJ whole genome shotgun (WGS) entry which is preliminary data.</text>
</comment>
<dbReference type="PANTHER" id="PTHR46112:SF2">
    <property type="entry name" value="XAA-PRO AMINOPEPTIDASE P-RELATED"/>
    <property type="match status" value="1"/>
</dbReference>
<proteinExistence type="predicted"/>
<dbReference type="Gene3D" id="3.90.230.10">
    <property type="entry name" value="Creatinase/methionine aminopeptidase superfamily"/>
    <property type="match status" value="1"/>
</dbReference>
<accession>A0A7Y2M176</accession>
<evidence type="ECO:0000313" key="4">
    <source>
        <dbReference type="Proteomes" id="UP000543598"/>
    </source>
</evidence>
<dbReference type="SUPFAM" id="SSF55920">
    <property type="entry name" value="Creatinase/aminopeptidase"/>
    <property type="match status" value="1"/>
</dbReference>
<keyword evidence="4" id="KW-1185">Reference proteome</keyword>
<evidence type="ECO:0000313" key="3">
    <source>
        <dbReference type="EMBL" id="NNH04635.1"/>
    </source>
</evidence>
<feature type="domain" description="Peptidase M24" evidence="2">
    <location>
        <begin position="80"/>
        <end position="268"/>
    </location>
</feature>
<evidence type="ECO:0000256" key="1">
    <source>
        <dbReference type="SAM" id="MobiDB-lite"/>
    </source>
</evidence>
<evidence type="ECO:0000259" key="2">
    <source>
        <dbReference type="Pfam" id="PF00557"/>
    </source>
</evidence>
<protein>
    <submittedName>
        <fullName evidence="3">M24 family metallopeptidase</fullName>
    </submittedName>
</protein>
<organism evidence="3 4">
    <name type="scientific">Microbacterium ulmi</name>
    <dbReference type="NCBI Taxonomy" id="179095"/>
    <lineage>
        <taxon>Bacteria</taxon>
        <taxon>Bacillati</taxon>
        <taxon>Actinomycetota</taxon>
        <taxon>Actinomycetes</taxon>
        <taxon>Micrococcales</taxon>
        <taxon>Microbacteriaceae</taxon>
        <taxon>Microbacterium</taxon>
    </lineage>
</organism>
<name>A0A7Y2M176_9MICO</name>
<dbReference type="PANTHER" id="PTHR46112">
    <property type="entry name" value="AMINOPEPTIDASE"/>
    <property type="match status" value="1"/>
</dbReference>